<organism evidence="1 2">
    <name type="scientific">Camelimonas fluminis</name>
    <dbReference type="NCBI Taxonomy" id="1576911"/>
    <lineage>
        <taxon>Bacteria</taxon>
        <taxon>Pseudomonadati</taxon>
        <taxon>Pseudomonadota</taxon>
        <taxon>Alphaproteobacteria</taxon>
        <taxon>Hyphomicrobiales</taxon>
        <taxon>Chelatococcaceae</taxon>
        <taxon>Camelimonas</taxon>
    </lineage>
</organism>
<sequence>MQIEISPTRRGLIIGAAQAFTAFVVVGTALASQTLPKMTVTRDPSCGCCGDWVEHMKNAGFPVDVAQVDDVMPLKARLGVPEALMSCHTAEIGGYVIEGHVPAEAVKRLLIERPKAIGIAVAGMPVGSPGMEVPGQSPQPYEIVIFSDGKQHVFARYRGHQQI</sequence>
<dbReference type="InterPro" id="IPR007332">
    <property type="entry name" value="DUF411"/>
</dbReference>
<accession>A0ABV7UMV4</accession>
<evidence type="ECO:0000313" key="1">
    <source>
        <dbReference type="EMBL" id="MFC3639891.1"/>
    </source>
</evidence>
<dbReference type="RefSeq" id="WP_191321135.1">
    <property type="nucleotide sequence ID" value="NZ_BNCG01000045.1"/>
</dbReference>
<protein>
    <submittedName>
        <fullName evidence="1">DUF411 domain-containing protein</fullName>
    </submittedName>
</protein>
<evidence type="ECO:0000313" key="2">
    <source>
        <dbReference type="Proteomes" id="UP001595704"/>
    </source>
</evidence>
<dbReference type="Proteomes" id="UP001595704">
    <property type="component" value="Unassembled WGS sequence"/>
</dbReference>
<name>A0ABV7UMV4_9HYPH</name>
<dbReference type="EMBL" id="JBHRYC010000109">
    <property type="protein sequence ID" value="MFC3639891.1"/>
    <property type="molecule type" value="Genomic_DNA"/>
</dbReference>
<proteinExistence type="predicted"/>
<keyword evidence="2" id="KW-1185">Reference proteome</keyword>
<comment type="caution">
    <text evidence="1">The sequence shown here is derived from an EMBL/GenBank/DDBJ whole genome shotgun (WGS) entry which is preliminary data.</text>
</comment>
<gene>
    <name evidence="1" type="ORF">ACFONL_21355</name>
</gene>
<dbReference type="Pfam" id="PF04214">
    <property type="entry name" value="DUF411"/>
    <property type="match status" value="1"/>
</dbReference>
<reference evidence="2" key="1">
    <citation type="journal article" date="2019" name="Int. J. Syst. Evol. Microbiol.">
        <title>The Global Catalogue of Microorganisms (GCM) 10K type strain sequencing project: providing services to taxonomists for standard genome sequencing and annotation.</title>
        <authorList>
            <consortium name="The Broad Institute Genomics Platform"/>
            <consortium name="The Broad Institute Genome Sequencing Center for Infectious Disease"/>
            <person name="Wu L."/>
            <person name="Ma J."/>
        </authorList>
    </citation>
    <scope>NUCLEOTIDE SEQUENCE [LARGE SCALE GENOMIC DNA]</scope>
    <source>
        <strain evidence="2">KCTC 42282</strain>
    </source>
</reference>